<comment type="caution">
    <text evidence="1">The sequence shown here is derived from an EMBL/GenBank/DDBJ whole genome shotgun (WGS) entry which is preliminary data.</text>
</comment>
<dbReference type="EMBL" id="CM023477">
    <property type="protein sequence ID" value="KAH7936801.1"/>
    <property type="molecule type" value="Genomic_DNA"/>
</dbReference>
<evidence type="ECO:0000313" key="1">
    <source>
        <dbReference type="EMBL" id="KAH7936801.1"/>
    </source>
</evidence>
<organism evidence="1 2">
    <name type="scientific">Dermacentor silvarum</name>
    <name type="common">Tick</name>
    <dbReference type="NCBI Taxonomy" id="543639"/>
    <lineage>
        <taxon>Eukaryota</taxon>
        <taxon>Metazoa</taxon>
        <taxon>Ecdysozoa</taxon>
        <taxon>Arthropoda</taxon>
        <taxon>Chelicerata</taxon>
        <taxon>Arachnida</taxon>
        <taxon>Acari</taxon>
        <taxon>Parasitiformes</taxon>
        <taxon>Ixodida</taxon>
        <taxon>Ixodoidea</taxon>
        <taxon>Ixodidae</taxon>
        <taxon>Rhipicephalinae</taxon>
        <taxon>Dermacentor</taxon>
    </lineage>
</organism>
<proteinExistence type="predicted"/>
<dbReference type="Proteomes" id="UP000821865">
    <property type="component" value="Chromosome 8"/>
</dbReference>
<protein>
    <submittedName>
        <fullName evidence="1">Uncharacterized protein</fullName>
    </submittedName>
</protein>
<gene>
    <name evidence="1" type="ORF">HPB49_004917</name>
</gene>
<keyword evidence="2" id="KW-1185">Reference proteome</keyword>
<evidence type="ECO:0000313" key="2">
    <source>
        <dbReference type="Proteomes" id="UP000821865"/>
    </source>
</evidence>
<accession>A0ACB8C7E4</accession>
<name>A0ACB8C7E4_DERSI</name>
<reference evidence="1" key="1">
    <citation type="submission" date="2020-05" db="EMBL/GenBank/DDBJ databases">
        <title>Large-scale comparative analyses of tick genomes elucidate their genetic diversity and vector capacities.</title>
        <authorList>
            <person name="Jia N."/>
            <person name="Wang J."/>
            <person name="Shi W."/>
            <person name="Du L."/>
            <person name="Sun Y."/>
            <person name="Zhan W."/>
            <person name="Jiang J."/>
            <person name="Wang Q."/>
            <person name="Zhang B."/>
            <person name="Ji P."/>
            <person name="Sakyi L.B."/>
            <person name="Cui X."/>
            <person name="Yuan T."/>
            <person name="Jiang B."/>
            <person name="Yang W."/>
            <person name="Lam T.T.-Y."/>
            <person name="Chang Q."/>
            <person name="Ding S."/>
            <person name="Wang X."/>
            <person name="Zhu J."/>
            <person name="Ruan X."/>
            <person name="Zhao L."/>
            <person name="Wei J."/>
            <person name="Que T."/>
            <person name="Du C."/>
            <person name="Cheng J."/>
            <person name="Dai P."/>
            <person name="Han X."/>
            <person name="Huang E."/>
            <person name="Gao Y."/>
            <person name="Liu J."/>
            <person name="Shao H."/>
            <person name="Ye R."/>
            <person name="Li L."/>
            <person name="Wei W."/>
            <person name="Wang X."/>
            <person name="Wang C."/>
            <person name="Yang T."/>
            <person name="Huo Q."/>
            <person name="Li W."/>
            <person name="Guo W."/>
            <person name="Chen H."/>
            <person name="Zhou L."/>
            <person name="Ni X."/>
            <person name="Tian J."/>
            <person name="Zhou Y."/>
            <person name="Sheng Y."/>
            <person name="Liu T."/>
            <person name="Pan Y."/>
            <person name="Xia L."/>
            <person name="Li J."/>
            <person name="Zhao F."/>
            <person name="Cao W."/>
        </authorList>
    </citation>
    <scope>NUCLEOTIDE SEQUENCE</scope>
    <source>
        <strain evidence="1">Dsil-2018</strain>
    </source>
</reference>
<sequence length="548" mass="63024">MQGENSDAEDRIGVQKIGELQRVLDKVPSLWPAPRQLNVSLGKPRVLDARRFRITADTDCDVLRHAIVRYRKLVLLPTEYGGRETDADDTAAPTMMLTRLRVSVRQHRGLDCGYPPPKPDESYLLKIPPRGDALLTSETVWGALRGLETFSQMLQTQPFMRYATIYCGAVHDFPRFSHRGILLDTARHFLPVPVIKQNLDAMAYNKMNVLHWHLVDDQSWPFYMEAFPNVTKVAAYSQRHVYSTEDVRGVLEYARLRGIRVIPEIDTPGHTQALGRAFPDALTPCYGNGSRGTDKPGAHAAFEMLDPTRNVSYNLVQQLISQVARVFKDPYVHLGMDEVYYDCWKSSPEVDAFRSQHHLRWTSDVEQYYVERTLENVARTGAKVVIWQDPIDNDVKASPQNTVVQVWKGIDPRTLVPLARRGYELVISSCWYVDHYEHLKDWAFYYNCDPRDFGGSRKHKRQVLGGEACMWGEYIDRTNLLASLWPRASAVAERLWSSREVDRAERAVVRLNAHRCRMLRRGIPVHPINSMPCENDEELDFREVFEIK</sequence>